<dbReference type="SUPFAM" id="SSF57184">
    <property type="entry name" value="Growth factor receptor domain"/>
    <property type="match status" value="1"/>
</dbReference>
<dbReference type="PROSITE" id="PS50026">
    <property type="entry name" value="EGF_3"/>
    <property type="match status" value="2"/>
</dbReference>
<dbReference type="CDD" id="cd00053">
    <property type="entry name" value="EGF"/>
    <property type="match status" value="1"/>
</dbReference>
<evidence type="ECO:0000256" key="4">
    <source>
        <dbReference type="ARBA" id="ARBA00022729"/>
    </source>
</evidence>
<dbReference type="Gene3D" id="2.60.40.200">
    <property type="entry name" value="Superoxide dismutase, copper/zinc binding domain"/>
    <property type="match status" value="1"/>
</dbReference>
<keyword evidence="5" id="KW-0677">Repeat</keyword>
<keyword evidence="6" id="KW-1133">Transmembrane helix</keyword>
<dbReference type="SMART" id="SM00202">
    <property type="entry name" value="SR"/>
    <property type="match status" value="5"/>
</dbReference>
<sequence>MRAGFVCAWMEEFKCCKMTSNFTAFLIICLLVGVKSYEECAENGALQLHNANISGVLSICYNSTWRLVCDDEWDTFDAEFVCKQLGLEYEDETPKGCPARGLNVTGSFLMNRVMCLGTEDSLLMCEHSHDVTDCVDEEAVVVECKDVCNCAEMAECVNNNGNYSCICKHGYSGNGTVCKDINECVLEIHNCAEDAKCINTPGSFSCMCKYGYVGNGTHCESCDPDNSPIGFTGNGTYCEDIDECDLGTHNCDENANCTNVPGSFLCVCNNGYVGDGTFCIDSLIRLAGNATSGFVEVYYNGEWRSVCDDYWSYNDANVACGQLGFLPFCADATTKGSFKPGEPAKYWLDDVQCLGDEKSLFDCPHNKVATHNCGPKERAGVHCLTEDDIGIRLMVNDTSGIIEVRIRGEWRAVCDNAWSDVDAKVACRELGFPFDDAKASTGGHGEGVYWLNRVKCEGHEESLFACSHSGKGVHNCGPNKRAGVICEGSASSTSIQLRQRKQVSTDGECEVGSTRLVREDFSSWRVGEGFVEICVMGRWRAVCDDGWDMNATMVVCREHGMLTEETVPIRRRYQSRNVSLVHYWLDDIQCNGDEESLLDCQHAALGSHDCGYNDRASVACQGSAGNETVAVKGTKIVGDHKHGYEDITDYAIGGVANVVGDEISGTVLFKPVQVEDGTVFMVDVDILGLDARERYTWGIHNGTGDMTCEEDVEIYDPTSAIAKSCNYKKDCNMDSPEKCAVGDYSGRFGTLDGSGRKRVNTTGYVGLKMLLRSNFSMFIRGGGRKICEKIAPDYECDEGDIVMTFVANVLLMGPIEICVHRKWHRVCDSNWSRSDAVVACRQLGLDTSDRVQAVYFNEAEVLPTEVERNVTDGFECSGNESFSGGCEQNKTSRPRGKYEKIVGVLCPEI</sequence>
<keyword evidence="10" id="KW-0325">Glycoprotein</keyword>
<dbReference type="InterPro" id="IPR009030">
    <property type="entry name" value="Growth_fac_rcpt_cys_sf"/>
</dbReference>
<feature type="disulfide bond" evidence="12">
    <location>
        <begin position="353"/>
        <end position="363"/>
    </location>
</feature>
<protein>
    <submittedName>
        <fullName evidence="15">Deleted in malignant brain tumors 1 protein</fullName>
    </submittedName>
</protein>
<feature type="domain" description="SRCR" evidence="14">
    <location>
        <begin position="813"/>
        <end position="907"/>
    </location>
</feature>
<reference evidence="15" key="1">
    <citation type="submission" date="2023-03" db="EMBL/GenBank/DDBJ databases">
        <authorList>
            <person name="Steffen K."/>
            <person name="Cardenas P."/>
        </authorList>
    </citation>
    <scope>NUCLEOTIDE SEQUENCE</scope>
</reference>
<evidence type="ECO:0000256" key="7">
    <source>
        <dbReference type="ARBA" id="ARBA00023136"/>
    </source>
</evidence>
<comment type="subcellular location">
    <subcellularLocation>
        <location evidence="1">Membrane</location>
        <topology evidence="1">Single-pass membrane protein</topology>
    </subcellularLocation>
</comment>
<evidence type="ECO:0000256" key="5">
    <source>
        <dbReference type="ARBA" id="ARBA00022737"/>
    </source>
</evidence>
<evidence type="ECO:0000259" key="13">
    <source>
        <dbReference type="PROSITE" id="PS50026"/>
    </source>
</evidence>
<dbReference type="EMBL" id="CASHTH010000799">
    <property type="protein sequence ID" value="CAI8007777.1"/>
    <property type="molecule type" value="Genomic_DNA"/>
</dbReference>
<dbReference type="SUPFAM" id="SSF56487">
    <property type="entry name" value="SRCR-like"/>
    <property type="match status" value="5"/>
</dbReference>
<dbReference type="InterPro" id="IPR036772">
    <property type="entry name" value="SRCR-like_dom_sf"/>
</dbReference>
<dbReference type="Gene3D" id="2.10.25.10">
    <property type="entry name" value="Laminin"/>
    <property type="match status" value="3"/>
</dbReference>
<feature type="domain" description="SRCR" evidence="14">
    <location>
        <begin position="284"/>
        <end position="384"/>
    </location>
</feature>
<keyword evidence="9" id="KW-0675">Receptor</keyword>
<dbReference type="PROSITE" id="PS50287">
    <property type="entry name" value="SRCR_2"/>
    <property type="match status" value="5"/>
</dbReference>
<feature type="domain" description="SRCR" evidence="14">
    <location>
        <begin position="514"/>
        <end position="621"/>
    </location>
</feature>
<keyword evidence="7" id="KW-0472">Membrane</keyword>
<dbReference type="SMART" id="SM00181">
    <property type="entry name" value="EGF"/>
    <property type="match status" value="3"/>
</dbReference>
<feature type="disulfide bond" evidence="12">
    <location>
        <begin position="876"/>
        <end position="886"/>
    </location>
</feature>
<dbReference type="InterPro" id="IPR000742">
    <property type="entry name" value="EGF"/>
</dbReference>
<evidence type="ECO:0000256" key="8">
    <source>
        <dbReference type="ARBA" id="ARBA00023157"/>
    </source>
</evidence>
<keyword evidence="16" id="KW-1185">Reference proteome</keyword>
<evidence type="ECO:0000313" key="16">
    <source>
        <dbReference type="Proteomes" id="UP001174909"/>
    </source>
</evidence>
<dbReference type="SMART" id="SM00179">
    <property type="entry name" value="EGF_CA"/>
    <property type="match status" value="3"/>
</dbReference>
<dbReference type="InterPro" id="IPR018097">
    <property type="entry name" value="EGF_Ca-bd_CS"/>
</dbReference>
<dbReference type="FunFam" id="3.10.250.10:FF:000016">
    <property type="entry name" value="Scavenger receptor cysteine-rich protein type 12"/>
    <property type="match status" value="2"/>
</dbReference>
<dbReference type="SUPFAM" id="SSF49329">
    <property type="entry name" value="Cu,Zn superoxide dismutase-like"/>
    <property type="match status" value="1"/>
</dbReference>
<dbReference type="Pfam" id="PF12947">
    <property type="entry name" value="EGF_3"/>
    <property type="match status" value="2"/>
</dbReference>
<evidence type="ECO:0000256" key="2">
    <source>
        <dbReference type="ARBA" id="ARBA00022536"/>
    </source>
</evidence>
<proteinExistence type="predicted"/>
<evidence type="ECO:0000256" key="10">
    <source>
        <dbReference type="ARBA" id="ARBA00023180"/>
    </source>
</evidence>
<dbReference type="FunFam" id="2.10.25.10:FF:000038">
    <property type="entry name" value="Fibrillin 2"/>
    <property type="match status" value="1"/>
</dbReference>
<dbReference type="PROSITE" id="PS01187">
    <property type="entry name" value="EGF_CA"/>
    <property type="match status" value="1"/>
</dbReference>
<evidence type="ECO:0000256" key="6">
    <source>
        <dbReference type="ARBA" id="ARBA00022989"/>
    </source>
</evidence>
<dbReference type="PANTHER" id="PTHR19331">
    <property type="entry name" value="SCAVENGER RECEPTOR DOMAIN-CONTAINING"/>
    <property type="match status" value="1"/>
</dbReference>
<dbReference type="Gene3D" id="3.10.250.10">
    <property type="entry name" value="SRCR-like domain"/>
    <property type="match status" value="5"/>
</dbReference>
<dbReference type="InterPro" id="IPR024731">
    <property type="entry name" value="NELL2-like_EGF"/>
</dbReference>
<feature type="domain" description="SRCR" evidence="14">
    <location>
        <begin position="391"/>
        <end position="487"/>
    </location>
</feature>
<dbReference type="InterPro" id="IPR001881">
    <property type="entry name" value="EGF-like_Ca-bd_dom"/>
</dbReference>
<evidence type="ECO:0000256" key="3">
    <source>
        <dbReference type="ARBA" id="ARBA00022692"/>
    </source>
</evidence>
<evidence type="ECO:0000259" key="14">
    <source>
        <dbReference type="PROSITE" id="PS50287"/>
    </source>
</evidence>
<dbReference type="FunFam" id="2.10.25.10:FF:000653">
    <property type="entry name" value="Putative Fibrillin-1"/>
    <property type="match status" value="1"/>
</dbReference>
<evidence type="ECO:0000256" key="12">
    <source>
        <dbReference type="PROSITE-ProRule" id="PRU00196"/>
    </source>
</evidence>
<feature type="domain" description="SRCR" evidence="14">
    <location>
        <begin position="46"/>
        <end position="145"/>
    </location>
</feature>
<dbReference type="GO" id="GO:0006801">
    <property type="term" value="P:superoxide metabolic process"/>
    <property type="evidence" value="ECO:0007669"/>
    <property type="project" value="InterPro"/>
</dbReference>
<evidence type="ECO:0000256" key="9">
    <source>
        <dbReference type="ARBA" id="ARBA00023170"/>
    </source>
</evidence>
<feature type="disulfide bond" evidence="12">
    <location>
        <begin position="590"/>
        <end position="600"/>
    </location>
</feature>
<evidence type="ECO:0000256" key="11">
    <source>
        <dbReference type="PROSITE-ProRule" id="PRU00076"/>
    </source>
</evidence>
<dbReference type="GO" id="GO:0016020">
    <property type="term" value="C:membrane"/>
    <property type="evidence" value="ECO:0007669"/>
    <property type="project" value="UniProtKB-SubCell"/>
</dbReference>
<dbReference type="CDD" id="cd00054">
    <property type="entry name" value="EGF_CA"/>
    <property type="match status" value="2"/>
</dbReference>
<dbReference type="InterPro" id="IPR000152">
    <property type="entry name" value="EGF-type_Asp/Asn_hydroxyl_site"/>
</dbReference>
<keyword evidence="2 11" id="KW-0245">EGF-like domain</keyword>
<keyword evidence="3" id="KW-0812">Transmembrane</keyword>
<comment type="caution">
    <text evidence="15">The sequence shown here is derived from an EMBL/GenBank/DDBJ whole genome shotgun (WGS) entry which is preliminary data.</text>
</comment>
<dbReference type="PROSITE" id="PS00010">
    <property type="entry name" value="ASX_HYDROXYL"/>
    <property type="match status" value="2"/>
</dbReference>
<organism evidence="15 16">
    <name type="scientific">Geodia barretti</name>
    <name type="common">Barrett's horny sponge</name>
    <dbReference type="NCBI Taxonomy" id="519541"/>
    <lineage>
        <taxon>Eukaryota</taxon>
        <taxon>Metazoa</taxon>
        <taxon>Porifera</taxon>
        <taxon>Demospongiae</taxon>
        <taxon>Heteroscleromorpha</taxon>
        <taxon>Tetractinellida</taxon>
        <taxon>Astrophorina</taxon>
        <taxon>Geodiidae</taxon>
        <taxon>Geodia</taxon>
    </lineage>
</organism>
<dbReference type="InterPro" id="IPR036423">
    <property type="entry name" value="SOD-like_Cu/Zn_dom_sf"/>
</dbReference>
<dbReference type="GO" id="GO:0005509">
    <property type="term" value="F:calcium ion binding"/>
    <property type="evidence" value="ECO:0007669"/>
    <property type="project" value="InterPro"/>
</dbReference>
<accession>A0AA35RB91</accession>
<dbReference type="PRINTS" id="PR00258">
    <property type="entry name" value="SPERACTRCPTR"/>
</dbReference>
<gene>
    <name evidence="15" type="ORF">GBAR_LOCUS5368</name>
</gene>
<comment type="caution">
    <text evidence="12">Lacks conserved residue(s) required for the propagation of feature annotation.</text>
</comment>
<name>A0AA35RB91_GEOBA</name>
<dbReference type="PROSITE" id="PS01186">
    <property type="entry name" value="EGF_2"/>
    <property type="match status" value="3"/>
</dbReference>
<feature type="domain" description="EGF-like" evidence="13">
    <location>
        <begin position="180"/>
        <end position="220"/>
    </location>
</feature>
<feature type="disulfide bond" evidence="12">
    <location>
        <begin position="456"/>
        <end position="466"/>
    </location>
</feature>
<dbReference type="Pfam" id="PF00530">
    <property type="entry name" value="SRCR"/>
    <property type="match status" value="5"/>
</dbReference>
<feature type="disulfide bond" evidence="12">
    <location>
        <begin position="115"/>
        <end position="125"/>
    </location>
</feature>
<keyword evidence="4" id="KW-0732">Signal</keyword>
<dbReference type="Proteomes" id="UP001174909">
    <property type="component" value="Unassembled WGS sequence"/>
</dbReference>
<dbReference type="InterPro" id="IPR001190">
    <property type="entry name" value="SRCR"/>
</dbReference>
<evidence type="ECO:0000313" key="15">
    <source>
        <dbReference type="EMBL" id="CAI8007777.1"/>
    </source>
</evidence>
<dbReference type="PANTHER" id="PTHR19331:SF465">
    <property type="entry name" value="EGG PEPTIDE SPERACT RECEPTOR"/>
    <property type="match status" value="1"/>
</dbReference>
<dbReference type="FunFam" id="3.10.250.10:FF:000007">
    <property type="entry name" value="Soluble scavenger receptor cysteine-rich domain-containing protein SSC5D"/>
    <property type="match status" value="2"/>
</dbReference>
<evidence type="ECO:0000256" key="1">
    <source>
        <dbReference type="ARBA" id="ARBA00004167"/>
    </source>
</evidence>
<dbReference type="AlphaFoldDB" id="A0AA35RB91"/>
<feature type="domain" description="EGF-like" evidence="13">
    <location>
        <begin position="240"/>
        <end position="280"/>
    </location>
</feature>
<keyword evidence="8 12" id="KW-1015">Disulfide bond</keyword>